<dbReference type="Pfam" id="PF15570">
    <property type="entry name" value="Imm43"/>
    <property type="match status" value="1"/>
</dbReference>
<protein>
    <recommendedName>
        <fullName evidence="1">Immunity protein 43 domain-containing protein</fullName>
    </recommendedName>
</protein>
<name>A0ABV0DEZ7_9PSED</name>
<evidence type="ECO:0000259" key="1">
    <source>
        <dbReference type="Pfam" id="PF15570"/>
    </source>
</evidence>
<dbReference type="EMBL" id="JBDLYL010000010">
    <property type="protein sequence ID" value="MEN8640360.1"/>
    <property type="molecule type" value="Genomic_DNA"/>
</dbReference>
<proteinExistence type="predicted"/>
<evidence type="ECO:0000313" key="2">
    <source>
        <dbReference type="EMBL" id="MEN8640360.1"/>
    </source>
</evidence>
<gene>
    <name evidence="2" type="ORF">ABFE88_11940</name>
</gene>
<reference evidence="2 3" key="1">
    <citation type="submission" date="2024-05" db="EMBL/GenBank/DDBJ databases">
        <title>Sequence of Lycoming College course isolates.</title>
        <authorList>
            <person name="Reigle C.A."/>
            <person name="Newman J.D."/>
        </authorList>
    </citation>
    <scope>NUCLEOTIDE SEQUENCE [LARGE SCALE GENOMIC DNA]</scope>
    <source>
        <strain evidence="2 3">CAR-09</strain>
    </source>
</reference>
<comment type="caution">
    <text evidence="2">The sequence shown here is derived from an EMBL/GenBank/DDBJ whole genome shotgun (WGS) entry which is preliminary data.</text>
</comment>
<keyword evidence="3" id="KW-1185">Reference proteome</keyword>
<dbReference type="RefSeq" id="WP_347150034.1">
    <property type="nucleotide sequence ID" value="NZ_JBDLYL010000010.1"/>
</dbReference>
<sequence length="207" mass="22833">MAFFMLSQKKEVGCPVGLLSAALYDRFYENAKSLDHGAFPWYANAALGKPHEVLPSGLVLIANAKKYDFTIRALYDRLYVASEGFVKVCRELGVTMLDCQKIDVVSGLNKGIVASQYYVVVFESSDYGDLVLPSSQVAIGVRDWVTGFERLNIKEDAPDLFKLNKLHPGISTLFCSSDFKAKLVEVGVRGVEILPLPETSSQELEAI</sequence>
<evidence type="ECO:0000313" key="3">
    <source>
        <dbReference type="Proteomes" id="UP001424532"/>
    </source>
</evidence>
<accession>A0ABV0DEZ7</accession>
<feature type="domain" description="Immunity protein 43" evidence="1">
    <location>
        <begin position="54"/>
        <end position="198"/>
    </location>
</feature>
<organism evidence="2 3">
    <name type="scientific">Pseudomonas sichuanensis</name>
    <dbReference type="NCBI Taxonomy" id="2213015"/>
    <lineage>
        <taxon>Bacteria</taxon>
        <taxon>Pseudomonadati</taxon>
        <taxon>Pseudomonadota</taxon>
        <taxon>Gammaproteobacteria</taxon>
        <taxon>Pseudomonadales</taxon>
        <taxon>Pseudomonadaceae</taxon>
        <taxon>Pseudomonas</taxon>
    </lineage>
</organism>
<dbReference type="InterPro" id="IPR029079">
    <property type="entry name" value="Imm43"/>
</dbReference>
<dbReference type="Proteomes" id="UP001424532">
    <property type="component" value="Unassembled WGS sequence"/>
</dbReference>